<dbReference type="EMBL" id="FRBL01000002">
    <property type="protein sequence ID" value="SHL15342.1"/>
    <property type="molecule type" value="Genomic_DNA"/>
</dbReference>
<dbReference type="RefSeq" id="WP_073078904.1">
    <property type="nucleotide sequence ID" value="NZ_FRBL01000002.1"/>
</dbReference>
<sequence>MKPEVISRREEGAAIAYTILHHNVPEIQFRIYKYLLNRKGTFVHPVTVGLDFGIPYSVAAVWGTTQLRCLIDMGVVTTQVNPGINQPLLYGVPEQ</sequence>
<accession>A0A1M6YB24</accession>
<evidence type="ECO:0000313" key="2">
    <source>
        <dbReference type="Proteomes" id="UP000184420"/>
    </source>
</evidence>
<proteinExistence type="predicted"/>
<keyword evidence="2" id="KW-1185">Reference proteome</keyword>
<name>A0A1M6YB24_9BACT</name>
<evidence type="ECO:0000313" key="1">
    <source>
        <dbReference type="EMBL" id="SHL15342.1"/>
    </source>
</evidence>
<dbReference type="AlphaFoldDB" id="A0A1M6YB24"/>
<organism evidence="1 2">
    <name type="scientific">Chitinophaga jiangningensis</name>
    <dbReference type="NCBI Taxonomy" id="1419482"/>
    <lineage>
        <taxon>Bacteria</taxon>
        <taxon>Pseudomonadati</taxon>
        <taxon>Bacteroidota</taxon>
        <taxon>Chitinophagia</taxon>
        <taxon>Chitinophagales</taxon>
        <taxon>Chitinophagaceae</taxon>
        <taxon>Chitinophaga</taxon>
    </lineage>
</organism>
<reference evidence="1 2" key="1">
    <citation type="submission" date="2016-11" db="EMBL/GenBank/DDBJ databases">
        <authorList>
            <person name="Jaros S."/>
            <person name="Januszkiewicz K."/>
            <person name="Wedrychowicz H."/>
        </authorList>
    </citation>
    <scope>NUCLEOTIDE SEQUENCE [LARGE SCALE GENOMIC DNA]</scope>
    <source>
        <strain evidence="1 2">DSM 27406</strain>
    </source>
</reference>
<protein>
    <submittedName>
        <fullName evidence="1">Uncharacterized protein</fullName>
    </submittedName>
</protein>
<dbReference type="OrthoDB" id="9973195at2"/>
<dbReference type="Proteomes" id="UP000184420">
    <property type="component" value="Unassembled WGS sequence"/>
</dbReference>
<gene>
    <name evidence="1" type="ORF">SAMN05444266_102231</name>
</gene>
<dbReference type="STRING" id="1419482.SAMN05444266_102231"/>